<dbReference type="InterPro" id="IPR010727">
    <property type="entry name" value="DUF1302"/>
</dbReference>
<feature type="chain" id="PRO_5045374876" evidence="1">
    <location>
        <begin position="28"/>
        <end position="880"/>
    </location>
</feature>
<name>A0ABV2A6C9_9GAMM</name>
<organism evidence="2 3">
    <name type="scientific">Sinimarinibacterium thermocellulolyticum</name>
    <dbReference type="NCBI Taxonomy" id="3170016"/>
    <lineage>
        <taxon>Bacteria</taxon>
        <taxon>Pseudomonadati</taxon>
        <taxon>Pseudomonadota</taxon>
        <taxon>Gammaproteobacteria</taxon>
        <taxon>Nevskiales</taxon>
        <taxon>Nevskiaceae</taxon>
        <taxon>Sinimarinibacterium</taxon>
    </lineage>
</organism>
<dbReference type="Proteomes" id="UP001465331">
    <property type="component" value="Unassembled WGS sequence"/>
</dbReference>
<dbReference type="RefSeq" id="WP_352886937.1">
    <property type="nucleotide sequence ID" value="NZ_JBEPIJ010000002.1"/>
</dbReference>
<keyword evidence="1" id="KW-0732">Signal</keyword>
<evidence type="ECO:0000256" key="1">
    <source>
        <dbReference type="SAM" id="SignalP"/>
    </source>
</evidence>
<dbReference type="Pfam" id="PF06980">
    <property type="entry name" value="DUF1302"/>
    <property type="match status" value="1"/>
</dbReference>
<protein>
    <submittedName>
        <fullName evidence="2">DUF1302 family protein</fullName>
    </submittedName>
</protein>
<proteinExistence type="predicted"/>
<feature type="signal peptide" evidence="1">
    <location>
        <begin position="1"/>
        <end position="27"/>
    </location>
</feature>
<gene>
    <name evidence="2" type="ORF">ABSH63_01965</name>
</gene>
<sequence length="880" mass="95273">MTMLAKRHIAAVLFAAVGTLSSKAAFAISFSLPWGEESIEGVLNSSIVIGAAVRTQDRHTDYLGKSNINPDVCGGINQSCQGLFRDQGHPAVALASAPGQFSPNYDDGNWNYDKGDLTSGLVKITQDLTLTWGNYGIFAKGLYYHDWVNEDFEEFHPNLINAENRDEVALADPTFGFAQYGRGGPVERPRTGETLSQIGAELQLQDAYVFGSVPLWGEKELGFKVGRHLINWGESLLQALNSLNQANPPNANNFYRVGYLVEEIFTPINMVSIGFEPFTNGSLEAFYQLEWQPVEAPAAGSMLALSDVVGTDNAVNYAYVHFGGGPEDPDGVAYPLYNPLSGVTNTSTTIERLPDLEPRTSGQYGVSLKYYAEDINNGTEFGLYFMNYHSRLPLASFFSTVASCARREGNDLGIDAYDPVSFLAACPDLPILYSLTGRDPANAQSNAVPLDTVKLLVEYPEDIRLFGLSFATTAFGWSFQGEVAYRPNSPLQVDTEDLVFAAFGPTLSRCHDPNLPRVLPTGDALDGALGLVDTIFGLASQLTGGIVGVPDLLPAGTGCAGTTAGVGTTGPGSSPVQTLGDQGVYAPSDYIIDANGTPGGFNDTFDLAIGHAPGSARSFPAFVTPYRGVAAGENPPCEPRFLGSQNRYSIDQTTDLKPNPNFIPYTPSNPCYIRGYERMDTFQFNLGGTQVFGASDNPFGADQIILVFEIGATWVPDLPELDELQFEAAGTYSHASAGADGTGADRSRQACSYDPVTRLPRESCSFGVDGLRFNPSQANLDLYPDPLSWGYVIISLIRYESVFPGISFQPQIIWQHNVKGTAPGPGENFIEGRKTMDLQIETRYKSNLAFYLGYTWFTGAGVANIQRDKDMARAFVRIQF</sequence>
<dbReference type="EMBL" id="JBEPIJ010000002">
    <property type="protein sequence ID" value="MES0872781.1"/>
    <property type="molecule type" value="Genomic_DNA"/>
</dbReference>
<reference evidence="2 3" key="1">
    <citation type="submission" date="2024-06" db="EMBL/GenBank/DDBJ databases">
        <authorList>
            <person name="Li Z."/>
            <person name="Jiang Y."/>
        </authorList>
    </citation>
    <scope>NUCLEOTIDE SEQUENCE [LARGE SCALE GENOMIC DNA]</scope>
    <source>
        <strain evidence="2 3">HSW-8</strain>
    </source>
</reference>
<accession>A0ABV2A6C9</accession>
<evidence type="ECO:0000313" key="3">
    <source>
        <dbReference type="Proteomes" id="UP001465331"/>
    </source>
</evidence>
<comment type="caution">
    <text evidence="2">The sequence shown here is derived from an EMBL/GenBank/DDBJ whole genome shotgun (WGS) entry which is preliminary data.</text>
</comment>
<evidence type="ECO:0000313" key="2">
    <source>
        <dbReference type="EMBL" id="MES0872781.1"/>
    </source>
</evidence>
<keyword evidence="3" id="KW-1185">Reference proteome</keyword>